<keyword evidence="1" id="KW-1133">Transmembrane helix</keyword>
<feature type="transmembrane region" description="Helical" evidence="1">
    <location>
        <begin position="56"/>
        <end position="79"/>
    </location>
</feature>
<dbReference type="AlphaFoldDB" id="A0A7X0HHX0"/>
<proteinExistence type="predicted"/>
<dbReference type="EMBL" id="JACHEM010000012">
    <property type="protein sequence ID" value="MBB6437961.1"/>
    <property type="molecule type" value="Genomic_DNA"/>
</dbReference>
<keyword evidence="1" id="KW-0472">Membrane</keyword>
<keyword evidence="1" id="KW-0812">Transmembrane</keyword>
<organism evidence="2 3">
    <name type="scientific">Streptomyces candidus</name>
    <dbReference type="NCBI Taxonomy" id="67283"/>
    <lineage>
        <taxon>Bacteria</taxon>
        <taxon>Bacillati</taxon>
        <taxon>Actinomycetota</taxon>
        <taxon>Actinomycetes</taxon>
        <taxon>Kitasatosporales</taxon>
        <taxon>Streptomycetaceae</taxon>
        <taxon>Streptomyces</taxon>
    </lineage>
</organism>
<name>A0A7X0HHX0_9ACTN</name>
<dbReference type="Proteomes" id="UP000540423">
    <property type="component" value="Unassembled WGS sequence"/>
</dbReference>
<evidence type="ECO:0000313" key="2">
    <source>
        <dbReference type="EMBL" id="MBB6437961.1"/>
    </source>
</evidence>
<keyword evidence="3" id="KW-1185">Reference proteome</keyword>
<dbReference type="InterPro" id="IPR035093">
    <property type="entry name" value="RelE/ParE_toxin_dom_sf"/>
</dbReference>
<accession>A0A7X0HHX0</accession>
<comment type="caution">
    <text evidence="2">The sequence shown here is derived from an EMBL/GenBank/DDBJ whole genome shotgun (WGS) entry which is preliminary data.</text>
</comment>
<sequence length="81" mass="9069">MTRLRIQYAPAAEIARHAMHPDLRRRFEHSMRALARDPYGQGTRDVKGEKDRRQGVAGGAVVVYYVSAAVLVVTVVRIVHA</sequence>
<dbReference type="Gene3D" id="3.30.2310.20">
    <property type="entry name" value="RelE-like"/>
    <property type="match status" value="1"/>
</dbReference>
<evidence type="ECO:0000313" key="3">
    <source>
        <dbReference type="Proteomes" id="UP000540423"/>
    </source>
</evidence>
<evidence type="ECO:0000256" key="1">
    <source>
        <dbReference type="SAM" id="Phobius"/>
    </source>
</evidence>
<reference evidence="2 3" key="1">
    <citation type="submission" date="2020-08" db="EMBL/GenBank/DDBJ databases">
        <title>Genomic Encyclopedia of Type Strains, Phase IV (KMG-IV): sequencing the most valuable type-strain genomes for metagenomic binning, comparative biology and taxonomic classification.</title>
        <authorList>
            <person name="Goeker M."/>
        </authorList>
    </citation>
    <scope>NUCLEOTIDE SEQUENCE [LARGE SCALE GENOMIC DNA]</scope>
    <source>
        <strain evidence="2 3">DSM 40141</strain>
    </source>
</reference>
<protein>
    <submittedName>
        <fullName evidence="2">Plasmid stabilization system protein ParE</fullName>
    </submittedName>
</protein>
<dbReference type="RefSeq" id="WP_185033744.1">
    <property type="nucleotide sequence ID" value="NZ_BNBN01000003.1"/>
</dbReference>
<gene>
    <name evidence="2" type="ORF">HNQ79_004465</name>
</gene>